<evidence type="ECO:0000259" key="2">
    <source>
        <dbReference type="PROSITE" id="PS51352"/>
    </source>
</evidence>
<organism evidence="3 4">
    <name type="scientific">Myxococcus landrumensis</name>
    <dbReference type="NCBI Taxonomy" id="2813577"/>
    <lineage>
        <taxon>Bacteria</taxon>
        <taxon>Pseudomonadati</taxon>
        <taxon>Myxococcota</taxon>
        <taxon>Myxococcia</taxon>
        <taxon>Myxococcales</taxon>
        <taxon>Cystobacterineae</taxon>
        <taxon>Myxococcaceae</taxon>
        <taxon>Myxococcus</taxon>
    </lineage>
</organism>
<evidence type="ECO:0000256" key="1">
    <source>
        <dbReference type="SAM" id="SignalP"/>
    </source>
</evidence>
<keyword evidence="1" id="KW-0732">Signal</keyword>
<feature type="chain" id="PRO_5046248104" evidence="1">
    <location>
        <begin position="21"/>
        <end position="445"/>
    </location>
</feature>
<feature type="signal peptide" evidence="1">
    <location>
        <begin position="1"/>
        <end position="20"/>
    </location>
</feature>
<dbReference type="Gene3D" id="3.40.30.10">
    <property type="entry name" value="Glutaredoxin"/>
    <property type="match status" value="1"/>
</dbReference>
<dbReference type="PROSITE" id="PS51352">
    <property type="entry name" value="THIOREDOXIN_2"/>
    <property type="match status" value="1"/>
</dbReference>
<feature type="domain" description="Thioredoxin" evidence="2">
    <location>
        <begin position="13"/>
        <end position="146"/>
    </location>
</feature>
<dbReference type="InterPro" id="IPR011990">
    <property type="entry name" value="TPR-like_helical_dom_sf"/>
</dbReference>
<accession>A0ABX7N356</accession>
<dbReference type="Proteomes" id="UP000663090">
    <property type="component" value="Chromosome"/>
</dbReference>
<dbReference type="Pfam" id="PF13899">
    <property type="entry name" value="Thioredoxin_7"/>
    <property type="match status" value="1"/>
</dbReference>
<protein>
    <submittedName>
        <fullName evidence="3">Thioredoxin family protein</fullName>
    </submittedName>
</protein>
<dbReference type="SUPFAM" id="SSF52833">
    <property type="entry name" value="Thioredoxin-like"/>
    <property type="match status" value="1"/>
</dbReference>
<sequence>MAMKTAVGVLLLLLAGCASQGSSTQRGTTPSNGISFIENDWKKALQAARERHLPLFVEVWAPWCQSCRSMRATVLPSPELRPNADRFIWLAINTEVDTNAAFLERYPIDTWPTLFVLEPEQGGVVSRSLGAVSVQQLLGYLNHSEQAFRQGREDLARADALALAGHHEEAATTYQQILETLPRNDSRRAGTTVSLLKSLAATGRAIDCVRQTAKELPALARVEDRSRLLYVGLGCALDIETDEARALRGTLEQEALRALDTPEGTLTSPQRSSLYEVVCEVREVAGDEPGMKQMAQTWWSFLEAEAVRAKDAEERAALDAHREMAAALMDRPEVAIPALERSEQEFPEDPGPPSRLASLYLMAGKKDLALAASERALSRVKGPSRTQVLVGHARVLRARGERAQAEQLLTEALRELGPDSPRSQRHRRILEFTLTQLREDNTPTP</sequence>
<keyword evidence="4" id="KW-1185">Reference proteome</keyword>
<gene>
    <name evidence="3" type="ORF">JY572_33185</name>
</gene>
<name>A0ABX7N356_9BACT</name>
<evidence type="ECO:0000313" key="3">
    <source>
        <dbReference type="EMBL" id="QSQ13157.1"/>
    </source>
</evidence>
<reference evidence="3 4" key="1">
    <citation type="submission" date="2021-02" db="EMBL/GenBank/DDBJ databases">
        <title>De Novo genome assembly of isolated myxobacteria.</title>
        <authorList>
            <person name="Stevens D.C."/>
        </authorList>
    </citation>
    <scope>NUCLEOTIDE SEQUENCE [LARGE SCALE GENOMIC DNA]</scope>
    <source>
        <strain evidence="3 4">SCHIC003</strain>
    </source>
</reference>
<dbReference type="SUPFAM" id="SSF48452">
    <property type="entry name" value="TPR-like"/>
    <property type="match status" value="1"/>
</dbReference>
<dbReference type="PROSITE" id="PS51257">
    <property type="entry name" value="PROKAR_LIPOPROTEIN"/>
    <property type="match status" value="1"/>
</dbReference>
<proteinExistence type="predicted"/>
<evidence type="ECO:0000313" key="4">
    <source>
        <dbReference type="Proteomes" id="UP000663090"/>
    </source>
</evidence>
<dbReference type="InterPro" id="IPR036249">
    <property type="entry name" value="Thioredoxin-like_sf"/>
</dbReference>
<dbReference type="EMBL" id="CP071091">
    <property type="protein sequence ID" value="QSQ13157.1"/>
    <property type="molecule type" value="Genomic_DNA"/>
</dbReference>
<dbReference type="InterPro" id="IPR013766">
    <property type="entry name" value="Thioredoxin_domain"/>
</dbReference>
<dbReference type="Gene3D" id="1.25.40.10">
    <property type="entry name" value="Tetratricopeptide repeat domain"/>
    <property type="match status" value="1"/>
</dbReference>
<dbReference type="CDD" id="cd02947">
    <property type="entry name" value="TRX_family"/>
    <property type="match status" value="1"/>
</dbReference>
<dbReference type="RefSeq" id="WP_206714861.1">
    <property type="nucleotide sequence ID" value="NZ_CP071091.1"/>
</dbReference>